<organism evidence="2 3">
    <name type="scientific">Candidatus Saccharicenans subterraneus</name>
    <dbReference type="NCBI Taxonomy" id="2508984"/>
    <lineage>
        <taxon>Bacteria</taxon>
        <taxon>Candidatus Aminicenantota</taxon>
        <taxon>Candidatus Aminicenantia</taxon>
        <taxon>Candidatus Aminicenantales</taxon>
        <taxon>Candidatus Saccharicenantaceae</taxon>
        <taxon>Candidatus Saccharicenans</taxon>
    </lineage>
</organism>
<sequence length="600" mass="67169">MKGLKSAISALLKKKSFWLSWSISACILLSVLAGCCQKSNQRIVPYEPEAWLPRIWISDPPEGCPFEPSQQIKGIAFTRRYANYTDADTWYPSWAEDGNMYSGWTDGEIGKESCHSSGGAKARTGNAKIIGDDPLNLTIISLGTQPASALPYGGRYPSANLVHDGIWYYGTYCIDFDFSKPEYPEQYSWAICGPVPGFRISMDHGQTWISSPLSPENPLFPETGKNGRQVKMGTPHFVDFGQNLEHSPDGKAYLVGHGALDNDPTPRVAGNSWIAGDAVYLARVIPSPKNINDPKAYEFFAGFDSTNRPVWSKNFADIKPLLAWDDHMGCTTITYHSPLHKYLMCITDGWPGVADMNSYILEADEITGPYKLIAYMKNFGPQGYFLNFPSKFISNDGRTLWLSYSANFHKDYFANRAIADPIGSRYAWCLQEVNLLDERTLNSLTKEQQTDPLKREDNLALRARVSVSSVEEKSKPMTELPQYFGEGAVDGIIEYKDEINRHEWVSQEKSTAMIRLTWDRVETVNRVWLFDLPNLKDQVLSGLLVFSDGSSLRVGALPNDAKSAREISFPAKKITWLAFIIDTVSKETRNAGLAELAVFK</sequence>
<protein>
    <submittedName>
        <fullName evidence="2">Beta-lactamase</fullName>
    </submittedName>
</protein>
<feature type="domain" description="DUF7402" evidence="1">
    <location>
        <begin position="458"/>
        <end position="599"/>
    </location>
</feature>
<dbReference type="EMBL" id="QUAH01000009">
    <property type="protein sequence ID" value="RFT15496.1"/>
    <property type="molecule type" value="Genomic_DNA"/>
</dbReference>
<dbReference type="Pfam" id="PF24135">
    <property type="entry name" value="DUF7402"/>
    <property type="match status" value="1"/>
</dbReference>
<accession>A0A3E2BLL6</accession>
<dbReference type="PROSITE" id="PS51257">
    <property type="entry name" value="PROKAR_LIPOPROTEIN"/>
    <property type="match status" value="1"/>
</dbReference>
<name>A0A3E2BLL6_9BACT</name>
<gene>
    <name evidence="2" type="ORF">OP8BY_0386</name>
</gene>
<dbReference type="Proteomes" id="UP000257323">
    <property type="component" value="Unassembled WGS sequence"/>
</dbReference>
<dbReference type="InterPro" id="IPR055826">
    <property type="entry name" value="DUF7402"/>
</dbReference>
<evidence type="ECO:0000313" key="2">
    <source>
        <dbReference type="EMBL" id="RFT15496.1"/>
    </source>
</evidence>
<reference evidence="2 3" key="1">
    <citation type="submission" date="2018-08" db="EMBL/GenBank/DDBJ databases">
        <title>Genome analysis of the thermophilic bacterium of the candidate phylum Aminicenantes from deep subsurface aquifer revealed its physiology and ecological role.</title>
        <authorList>
            <person name="Kadnikov V.V."/>
            <person name="Mardanov A.V."/>
            <person name="Beletsky A.V."/>
            <person name="Karnachuk O.V."/>
            <person name="Ravin N.V."/>
        </authorList>
    </citation>
    <scope>NUCLEOTIDE SEQUENCE [LARGE SCALE GENOMIC DNA]</scope>
    <source>
        <strain evidence="2">BY38</strain>
    </source>
</reference>
<evidence type="ECO:0000259" key="1">
    <source>
        <dbReference type="Pfam" id="PF24135"/>
    </source>
</evidence>
<dbReference type="AlphaFoldDB" id="A0A3E2BLL6"/>
<proteinExistence type="predicted"/>
<evidence type="ECO:0000313" key="3">
    <source>
        <dbReference type="Proteomes" id="UP000257323"/>
    </source>
</evidence>
<comment type="caution">
    <text evidence="2">The sequence shown here is derived from an EMBL/GenBank/DDBJ whole genome shotgun (WGS) entry which is preliminary data.</text>
</comment>